<dbReference type="Proteomes" id="UP001165393">
    <property type="component" value="Unassembled WGS sequence"/>
</dbReference>
<comment type="similarity">
    <text evidence="2">Belongs to the PsiE family.</text>
</comment>
<evidence type="ECO:0000313" key="10">
    <source>
        <dbReference type="Proteomes" id="UP001165393"/>
    </source>
</evidence>
<comment type="subcellular location">
    <subcellularLocation>
        <location evidence="1">Cell inner membrane</location>
        <topology evidence="1">Multi-pass membrane protein</topology>
    </subcellularLocation>
</comment>
<dbReference type="RefSeq" id="WP_251262892.1">
    <property type="nucleotide sequence ID" value="NZ_JAMQGP010000011.1"/>
</dbReference>
<dbReference type="GO" id="GO:0005886">
    <property type="term" value="C:plasma membrane"/>
    <property type="evidence" value="ECO:0007669"/>
    <property type="project" value="UniProtKB-SubCell"/>
</dbReference>
<dbReference type="InterPro" id="IPR020948">
    <property type="entry name" value="P_starv_induced_PsiE-like"/>
</dbReference>
<name>A0AA41WBQ7_9GAMM</name>
<feature type="transmembrane region" description="Helical" evidence="8">
    <location>
        <begin position="76"/>
        <end position="94"/>
    </location>
</feature>
<evidence type="ECO:0000256" key="2">
    <source>
        <dbReference type="ARBA" id="ARBA00005632"/>
    </source>
</evidence>
<protein>
    <recommendedName>
        <fullName evidence="3">Protein PsiE</fullName>
    </recommendedName>
</protein>
<dbReference type="Pfam" id="PF06146">
    <property type="entry name" value="PsiE"/>
    <property type="match status" value="1"/>
</dbReference>
<proteinExistence type="inferred from homology"/>
<dbReference type="PIRSF" id="PIRSF029598">
    <property type="entry name" value="PsiE"/>
    <property type="match status" value="1"/>
</dbReference>
<dbReference type="AlphaFoldDB" id="A0AA41WBQ7"/>
<dbReference type="GO" id="GO:0016036">
    <property type="term" value="P:cellular response to phosphate starvation"/>
    <property type="evidence" value="ECO:0007669"/>
    <property type="project" value="InterPro"/>
</dbReference>
<evidence type="ECO:0000256" key="1">
    <source>
        <dbReference type="ARBA" id="ARBA00004429"/>
    </source>
</evidence>
<keyword evidence="6 8" id="KW-1133">Transmembrane helix</keyword>
<evidence type="ECO:0000256" key="6">
    <source>
        <dbReference type="ARBA" id="ARBA00022989"/>
    </source>
</evidence>
<evidence type="ECO:0000256" key="4">
    <source>
        <dbReference type="ARBA" id="ARBA00022475"/>
    </source>
</evidence>
<gene>
    <name evidence="9" type="ORF">NAF29_17300</name>
</gene>
<keyword evidence="10" id="KW-1185">Reference proteome</keyword>
<dbReference type="PANTHER" id="PTHR37819:SF1">
    <property type="entry name" value="PROTEIN PSIE"/>
    <property type="match status" value="1"/>
</dbReference>
<keyword evidence="4" id="KW-1003">Cell membrane</keyword>
<comment type="caution">
    <text evidence="9">The sequence shown here is derived from an EMBL/GenBank/DDBJ whole genome shotgun (WGS) entry which is preliminary data.</text>
</comment>
<sequence length="139" mass="15899">MELSSRLRHYFRFAILFVEKALLLFIALATLVAIALEIQHVVDAKTVHLSDILLLFIYLEVLAMSRLYVELGRVPVRYPIYIAIIALSRYLTLATKEMEALSVFWIAMAMLVMVIATLGLRVGHLYLPYDRAGEDNKRS</sequence>
<evidence type="ECO:0000313" key="9">
    <source>
        <dbReference type="EMBL" id="MCM2681408.1"/>
    </source>
</evidence>
<feature type="transmembrane region" description="Helical" evidence="8">
    <location>
        <begin position="21"/>
        <end position="42"/>
    </location>
</feature>
<reference evidence="9 10" key="1">
    <citation type="journal article" date="2013" name="Antonie Van Leeuwenhoek">
        <title>Echinimonas agarilytica gen. nov., sp. nov., a new gammaproteobacterium isolated from the sea urchin Strongylocentrotus intermedius.</title>
        <authorList>
            <person name="Nedashkovskaya O.I."/>
            <person name="Stenkova A.M."/>
            <person name="Zhukova N.V."/>
            <person name="Van Trappen S."/>
            <person name="Lee J.S."/>
            <person name="Kim S.B."/>
        </authorList>
    </citation>
    <scope>NUCLEOTIDE SEQUENCE [LARGE SCALE GENOMIC DNA]</scope>
    <source>
        <strain evidence="9 10">KMM 6351</strain>
    </source>
</reference>
<feature type="transmembrane region" description="Helical" evidence="8">
    <location>
        <begin position="100"/>
        <end position="120"/>
    </location>
</feature>
<feature type="transmembrane region" description="Helical" evidence="8">
    <location>
        <begin position="48"/>
        <end position="69"/>
    </location>
</feature>
<dbReference type="PANTHER" id="PTHR37819">
    <property type="entry name" value="PROTEIN PSIE"/>
    <property type="match status" value="1"/>
</dbReference>
<keyword evidence="5 8" id="KW-0812">Transmembrane</keyword>
<dbReference type="InterPro" id="IPR009315">
    <property type="entry name" value="P_starv_induced_PsiE"/>
</dbReference>
<dbReference type="EMBL" id="JAMQGP010000011">
    <property type="protein sequence ID" value="MCM2681408.1"/>
    <property type="molecule type" value="Genomic_DNA"/>
</dbReference>
<evidence type="ECO:0000256" key="8">
    <source>
        <dbReference type="SAM" id="Phobius"/>
    </source>
</evidence>
<accession>A0AA41WBQ7</accession>
<evidence type="ECO:0000256" key="3">
    <source>
        <dbReference type="ARBA" id="ARBA00021903"/>
    </source>
</evidence>
<evidence type="ECO:0000256" key="5">
    <source>
        <dbReference type="ARBA" id="ARBA00022692"/>
    </source>
</evidence>
<organism evidence="9 10">
    <name type="scientific">Echinimonas agarilytica</name>
    <dbReference type="NCBI Taxonomy" id="1215918"/>
    <lineage>
        <taxon>Bacteria</taxon>
        <taxon>Pseudomonadati</taxon>
        <taxon>Pseudomonadota</taxon>
        <taxon>Gammaproteobacteria</taxon>
        <taxon>Alteromonadales</taxon>
        <taxon>Echinimonadaceae</taxon>
        <taxon>Echinimonas</taxon>
    </lineage>
</organism>
<evidence type="ECO:0000256" key="7">
    <source>
        <dbReference type="ARBA" id="ARBA00023136"/>
    </source>
</evidence>
<keyword evidence="7 8" id="KW-0472">Membrane</keyword>